<feature type="transmembrane region" description="Helical" evidence="6">
    <location>
        <begin position="31"/>
        <end position="57"/>
    </location>
</feature>
<dbReference type="EMBL" id="CP157947">
    <property type="protein sequence ID" value="XBS71581.1"/>
    <property type="molecule type" value="Genomic_DNA"/>
</dbReference>
<feature type="transmembrane region" description="Helical" evidence="6">
    <location>
        <begin position="311"/>
        <end position="333"/>
    </location>
</feature>
<dbReference type="InterPro" id="IPR000160">
    <property type="entry name" value="GGDEF_dom"/>
</dbReference>
<dbReference type="CDD" id="cd12914">
    <property type="entry name" value="PDC1_DGC_like"/>
    <property type="match status" value="1"/>
</dbReference>
<evidence type="ECO:0000256" key="1">
    <source>
        <dbReference type="ARBA" id="ARBA00001946"/>
    </source>
</evidence>
<dbReference type="PANTHER" id="PTHR45138">
    <property type="entry name" value="REGULATORY COMPONENTS OF SENSORY TRANSDUCTION SYSTEM"/>
    <property type="match status" value="1"/>
</dbReference>
<proteinExistence type="predicted"/>
<dbReference type="EC" id="2.7.7.65" evidence="3"/>
<dbReference type="PANTHER" id="PTHR45138:SF9">
    <property type="entry name" value="DIGUANYLATE CYCLASE DGCM-RELATED"/>
    <property type="match status" value="1"/>
</dbReference>
<evidence type="ECO:0000256" key="4">
    <source>
        <dbReference type="ARBA" id="ARBA00034247"/>
    </source>
</evidence>
<reference evidence="8" key="1">
    <citation type="submission" date="2024-06" db="EMBL/GenBank/DDBJ databases">
        <authorList>
            <person name="Coelho C."/>
            <person name="Bento M."/>
            <person name="Garcia E."/>
            <person name="Camelo A."/>
            <person name="Brandao I."/>
            <person name="Espirito Santo C."/>
            <person name="Trovao J."/>
            <person name="Verissimo A."/>
            <person name="Costa J."/>
            <person name="Tiago I."/>
        </authorList>
    </citation>
    <scope>NUCLEOTIDE SEQUENCE</scope>
    <source>
        <strain evidence="8">KWT182</strain>
    </source>
</reference>
<comment type="cofactor">
    <cofactor evidence="1">
        <name>Mg(2+)</name>
        <dbReference type="ChEBI" id="CHEBI:18420"/>
    </cofactor>
</comment>
<organism evidence="8">
    <name type="scientific">Acerihabitans sp. KWT182</name>
    <dbReference type="NCBI Taxonomy" id="3157919"/>
    <lineage>
        <taxon>Bacteria</taxon>
        <taxon>Pseudomonadati</taxon>
        <taxon>Pseudomonadota</taxon>
        <taxon>Gammaproteobacteria</taxon>
        <taxon>Enterobacterales</taxon>
        <taxon>Pectobacteriaceae</taxon>
        <taxon>Acerihabitans</taxon>
    </lineage>
</organism>
<keyword evidence="8" id="KW-0808">Transferase</keyword>
<dbReference type="SMART" id="SM00267">
    <property type="entry name" value="GGDEF"/>
    <property type="match status" value="1"/>
</dbReference>
<dbReference type="NCBIfam" id="TIGR00254">
    <property type="entry name" value="GGDEF"/>
    <property type="match status" value="1"/>
</dbReference>
<dbReference type="InterPro" id="IPR054327">
    <property type="entry name" value="His-kinase-like_sensor"/>
</dbReference>
<protein>
    <recommendedName>
        <fullName evidence="3">diguanylate cyclase</fullName>
        <ecNumber evidence="3">2.7.7.65</ecNumber>
    </recommendedName>
</protein>
<evidence type="ECO:0000256" key="3">
    <source>
        <dbReference type="ARBA" id="ARBA00012528"/>
    </source>
</evidence>
<dbReference type="InterPro" id="IPR050469">
    <property type="entry name" value="Diguanylate_Cyclase"/>
</dbReference>
<dbReference type="PROSITE" id="PS50887">
    <property type="entry name" value="GGDEF"/>
    <property type="match status" value="1"/>
</dbReference>
<dbReference type="GO" id="GO:1902201">
    <property type="term" value="P:negative regulation of bacterial-type flagellum-dependent cell motility"/>
    <property type="evidence" value="ECO:0007669"/>
    <property type="project" value="TreeGrafter"/>
</dbReference>
<feature type="domain" description="GGDEF" evidence="7">
    <location>
        <begin position="394"/>
        <end position="529"/>
    </location>
</feature>
<dbReference type="InterPro" id="IPR043128">
    <property type="entry name" value="Rev_trsase/Diguanyl_cyclase"/>
</dbReference>
<dbReference type="GO" id="GO:0005886">
    <property type="term" value="C:plasma membrane"/>
    <property type="evidence" value="ECO:0007669"/>
    <property type="project" value="TreeGrafter"/>
</dbReference>
<dbReference type="Gene3D" id="3.30.450.20">
    <property type="entry name" value="PAS domain"/>
    <property type="match status" value="2"/>
</dbReference>
<keyword evidence="6" id="KW-1133">Transmembrane helix</keyword>
<feature type="coiled-coil region" evidence="5">
    <location>
        <begin position="339"/>
        <end position="366"/>
    </location>
</feature>
<dbReference type="Pfam" id="PF22588">
    <property type="entry name" value="dCache_1_like"/>
    <property type="match status" value="1"/>
</dbReference>
<keyword evidence="8" id="KW-0548">Nucleotidyltransferase</keyword>
<keyword evidence="5" id="KW-0175">Coiled coil</keyword>
<keyword evidence="6" id="KW-0472">Membrane</keyword>
<dbReference type="GO" id="GO:0052621">
    <property type="term" value="F:diguanylate cyclase activity"/>
    <property type="evidence" value="ECO:0007669"/>
    <property type="project" value="UniProtKB-EC"/>
</dbReference>
<evidence type="ECO:0000256" key="6">
    <source>
        <dbReference type="SAM" id="Phobius"/>
    </source>
</evidence>
<dbReference type="AlphaFoldDB" id="A0AAU7QHF1"/>
<evidence type="ECO:0000256" key="2">
    <source>
        <dbReference type="ARBA" id="ARBA00004665"/>
    </source>
</evidence>
<dbReference type="InterPro" id="IPR029787">
    <property type="entry name" value="Nucleotide_cyclase"/>
</dbReference>
<evidence type="ECO:0000256" key="5">
    <source>
        <dbReference type="SAM" id="Coils"/>
    </source>
</evidence>
<evidence type="ECO:0000259" key="7">
    <source>
        <dbReference type="PROSITE" id="PS50887"/>
    </source>
</evidence>
<dbReference type="CDD" id="cd12915">
    <property type="entry name" value="PDC2_DGC_like"/>
    <property type="match status" value="1"/>
</dbReference>
<comment type="catalytic activity">
    <reaction evidence="4">
        <text>2 GTP = 3',3'-c-di-GMP + 2 diphosphate</text>
        <dbReference type="Rhea" id="RHEA:24898"/>
        <dbReference type="ChEBI" id="CHEBI:33019"/>
        <dbReference type="ChEBI" id="CHEBI:37565"/>
        <dbReference type="ChEBI" id="CHEBI:58805"/>
        <dbReference type="EC" id="2.7.7.65"/>
    </reaction>
</comment>
<dbReference type="FunFam" id="3.30.70.270:FF:000001">
    <property type="entry name" value="Diguanylate cyclase domain protein"/>
    <property type="match status" value="1"/>
</dbReference>
<dbReference type="Gene3D" id="3.30.70.270">
    <property type="match status" value="1"/>
</dbReference>
<sequence length="529" mass="60094">MLWIIHEKNKALRFPPRQRAREISVYGRQRFTLMFQLGASAGLLILALIVLNGLHLWRTYHEALARSQANTANLTQALTQHASDTFVQAEATLEELAQTISQQGMAANQRPFLHRLFQDKTHGLEQIDAISLYDSLGHMLVTAAQKLPAMNDFSDRDYFIYHRDHPDLTIHIGRVIRSRMTHELILPLSRRLNNPDGSFAGVLLESVMISHFRNFYTKFIISDDSTLMMLLNNGTVLYRHPYDEKVIGTTIADSPLFKDNIRQNQSGTVHSALANDPQAMVYSYEHLKQFPVIITSGISMDQALSDWRHDALSHAAMTLVFVLMISLTCLVLMRQLRGRMRIELELVHAQQELRKLNASLEKLARSDGLTGLYNRRHFDLVFNNEFKRAIEYRRPLGLILLDVDFFKQYNDIYGHVAGDECLRLIGRTLLALPLRQRDLVARYGGEEFIVLLPETDKTSALAVAGRIHEQIARLNIRHRGSPVGSISASIGIYVGLPIVDVDTPSKLVVRVDAALYEAKRQGRNRICEA</sequence>
<dbReference type="SUPFAM" id="SSF55073">
    <property type="entry name" value="Nucleotide cyclase"/>
    <property type="match status" value="1"/>
</dbReference>
<dbReference type="Pfam" id="PF00990">
    <property type="entry name" value="GGDEF"/>
    <property type="match status" value="1"/>
</dbReference>
<evidence type="ECO:0000313" key="8">
    <source>
        <dbReference type="EMBL" id="XBS71581.1"/>
    </source>
</evidence>
<comment type="pathway">
    <text evidence="2">Purine metabolism; 3',5'-cyclic di-GMP biosynthesis.</text>
</comment>
<keyword evidence="6" id="KW-0812">Transmembrane</keyword>
<dbReference type="GO" id="GO:0043709">
    <property type="term" value="P:cell adhesion involved in single-species biofilm formation"/>
    <property type="evidence" value="ECO:0007669"/>
    <property type="project" value="TreeGrafter"/>
</dbReference>
<dbReference type="CDD" id="cd01949">
    <property type="entry name" value="GGDEF"/>
    <property type="match status" value="1"/>
</dbReference>
<gene>
    <name evidence="8" type="ORF">ABK905_12050</name>
</gene>
<name>A0AAU7QHF1_9GAMM</name>
<accession>A0AAU7QHF1</accession>